<reference evidence="2" key="1">
    <citation type="submission" date="2022-08" db="EMBL/GenBank/DDBJ databases">
        <authorList>
            <consortium name="DOE Joint Genome Institute"/>
            <person name="Min B."/>
            <person name="Riley R."/>
            <person name="Sierra-Patev S."/>
            <person name="Naranjo-Ortiz M."/>
            <person name="Looney B."/>
            <person name="Konkel Z."/>
            <person name="Slot J.C."/>
            <person name="Sakamoto Y."/>
            <person name="Steenwyk J.L."/>
            <person name="Rokas A."/>
            <person name="Carro J."/>
            <person name="Camarero S."/>
            <person name="Ferreira P."/>
            <person name="Molpeceres G."/>
            <person name="Ruiz-Duenas F.J."/>
            <person name="Serrano A."/>
            <person name="Henrissat B."/>
            <person name="Drula E."/>
            <person name="Hughes K.W."/>
            <person name="Mata J.L."/>
            <person name="Ishikawa N.K."/>
            <person name="Vargas-Isla R."/>
            <person name="Ushijima S."/>
            <person name="Smith C.A."/>
            <person name="Ahrendt S."/>
            <person name="Andreopoulos W."/>
            <person name="He G."/>
            <person name="Labutti K."/>
            <person name="Lipzen A."/>
            <person name="Ng V."/>
            <person name="Sandor L."/>
            <person name="Barry K."/>
            <person name="Martinez A.T."/>
            <person name="Xiao Y."/>
            <person name="Gibbons J.G."/>
            <person name="Terashima K."/>
            <person name="Hibbett D.S."/>
            <person name="Grigoriev I.V."/>
        </authorList>
    </citation>
    <scope>NUCLEOTIDE SEQUENCE</scope>
    <source>
        <strain evidence="2">TFB9207</strain>
    </source>
</reference>
<evidence type="ECO:0000256" key="1">
    <source>
        <dbReference type="ARBA" id="ARBA00023125"/>
    </source>
</evidence>
<gene>
    <name evidence="2" type="ORF">F5878DRAFT_502518</name>
</gene>
<accession>A0AA38NXE3</accession>
<sequence length="171" mass="19457">RPHVRACDRLHAWATPYSTSTRALQSSIYPHKVIEMGEKAMISGLALTSRSTYGAGLLRWVQFCDEFKIPEHLRMPASDQLVIGFIGFWMGRVSGGTIKTWLSGIRGWHDFHEAAWPFDSRRIRFARQGAYTAGSHHRRARRNPISIQHMLALYSGLDHSIPYHCAIWAVA</sequence>
<dbReference type="AlphaFoldDB" id="A0AA38NXE3"/>
<dbReference type="Gene3D" id="1.10.150.130">
    <property type="match status" value="1"/>
</dbReference>
<dbReference type="InterPro" id="IPR010998">
    <property type="entry name" value="Integrase_recombinase_N"/>
</dbReference>
<dbReference type="SUPFAM" id="SSF47823">
    <property type="entry name" value="lambda integrase-like, N-terminal domain"/>
    <property type="match status" value="1"/>
</dbReference>
<comment type="caution">
    <text evidence="2">The sequence shown here is derived from an EMBL/GenBank/DDBJ whole genome shotgun (WGS) entry which is preliminary data.</text>
</comment>
<evidence type="ECO:0000313" key="3">
    <source>
        <dbReference type="Proteomes" id="UP001163846"/>
    </source>
</evidence>
<keyword evidence="1" id="KW-0238">DNA-binding</keyword>
<proteinExistence type="predicted"/>
<feature type="non-terminal residue" evidence="2">
    <location>
        <position position="1"/>
    </location>
</feature>
<feature type="non-terminal residue" evidence="2">
    <location>
        <position position="171"/>
    </location>
</feature>
<name>A0AA38NXE3_9AGAR</name>
<dbReference type="Proteomes" id="UP001163846">
    <property type="component" value="Unassembled WGS sequence"/>
</dbReference>
<evidence type="ECO:0000313" key="2">
    <source>
        <dbReference type="EMBL" id="KAJ3832403.1"/>
    </source>
</evidence>
<dbReference type="EMBL" id="MU806970">
    <property type="protein sequence ID" value="KAJ3832403.1"/>
    <property type="molecule type" value="Genomic_DNA"/>
</dbReference>
<dbReference type="GO" id="GO:0003677">
    <property type="term" value="F:DNA binding"/>
    <property type="evidence" value="ECO:0007669"/>
    <property type="project" value="UniProtKB-KW"/>
</dbReference>
<organism evidence="2 3">
    <name type="scientific">Lentinula raphanica</name>
    <dbReference type="NCBI Taxonomy" id="153919"/>
    <lineage>
        <taxon>Eukaryota</taxon>
        <taxon>Fungi</taxon>
        <taxon>Dikarya</taxon>
        <taxon>Basidiomycota</taxon>
        <taxon>Agaricomycotina</taxon>
        <taxon>Agaricomycetes</taxon>
        <taxon>Agaricomycetidae</taxon>
        <taxon>Agaricales</taxon>
        <taxon>Marasmiineae</taxon>
        <taxon>Omphalotaceae</taxon>
        <taxon>Lentinula</taxon>
    </lineage>
</organism>
<protein>
    <submittedName>
        <fullName evidence="2">Uncharacterized protein</fullName>
    </submittedName>
</protein>
<keyword evidence="3" id="KW-1185">Reference proteome</keyword>